<dbReference type="Pfam" id="PF12730">
    <property type="entry name" value="ABC2_membrane_4"/>
    <property type="match status" value="1"/>
</dbReference>
<dbReference type="EMBL" id="SXDP01000006">
    <property type="protein sequence ID" value="NEZ47248.1"/>
    <property type="molecule type" value="Genomic_DNA"/>
</dbReference>
<feature type="transmembrane region" description="Helical" evidence="1">
    <location>
        <begin position="216"/>
        <end position="235"/>
    </location>
</feature>
<evidence type="ECO:0000313" key="3">
    <source>
        <dbReference type="Proteomes" id="UP000473885"/>
    </source>
</evidence>
<protein>
    <submittedName>
        <fullName evidence="2">Lantibiotic immunity ABC transporter MutE/EpiE family permease subunit</fullName>
    </submittedName>
</protein>
<keyword evidence="3" id="KW-1185">Reference proteome</keyword>
<feature type="transmembrane region" description="Helical" evidence="1">
    <location>
        <begin position="125"/>
        <end position="142"/>
    </location>
</feature>
<dbReference type="Proteomes" id="UP000473885">
    <property type="component" value="Unassembled WGS sequence"/>
</dbReference>
<proteinExistence type="predicted"/>
<accession>A0A6M0RD99</accession>
<keyword evidence="1" id="KW-0812">Transmembrane</keyword>
<organism evidence="2 3">
    <name type="scientific">Clostridium niameyense</name>
    <dbReference type="NCBI Taxonomy" id="1622073"/>
    <lineage>
        <taxon>Bacteria</taxon>
        <taxon>Bacillati</taxon>
        <taxon>Bacillota</taxon>
        <taxon>Clostridia</taxon>
        <taxon>Eubacteriales</taxon>
        <taxon>Clostridiaceae</taxon>
        <taxon>Clostridium</taxon>
    </lineage>
</organism>
<keyword evidence="1" id="KW-1133">Transmembrane helix</keyword>
<dbReference type="AlphaFoldDB" id="A0A6M0RD99"/>
<keyword evidence="1" id="KW-0472">Membrane</keyword>
<dbReference type="NCBIfam" id="TIGR03732">
    <property type="entry name" value="lanti_perm_MutE"/>
    <property type="match status" value="1"/>
</dbReference>
<dbReference type="InterPro" id="IPR021205">
    <property type="entry name" value="Lanti_perm_SpaE/MutE/EpiE-like"/>
</dbReference>
<comment type="caution">
    <text evidence="2">The sequence shown here is derived from an EMBL/GenBank/DDBJ whole genome shotgun (WGS) entry which is preliminary data.</text>
</comment>
<feature type="transmembrane region" description="Helical" evidence="1">
    <location>
        <begin position="94"/>
        <end position="113"/>
    </location>
</feature>
<dbReference type="RefSeq" id="WP_163249326.1">
    <property type="nucleotide sequence ID" value="NZ_SXDP01000006.1"/>
</dbReference>
<gene>
    <name evidence="2" type="ORF">FDF74_08530</name>
</gene>
<feature type="transmembrane region" description="Helical" evidence="1">
    <location>
        <begin position="154"/>
        <end position="174"/>
    </location>
</feature>
<feature type="transmembrane region" description="Helical" evidence="1">
    <location>
        <begin position="45"/>
        <end position="65"/>
    </location>
</feature>
<name>A0A6M0RD99_9CLOT</name>
<evidence type="ECO:0000313" key="2">
    <source>
        <dbReference type="EMBL" id="NEZ47248.1"/>
    </source>
</evidence>
<feature type="transmembrane region" description="Helical" evidence="1">
    <location>
        <begin position="20"/>
        <end position="39"/>
    </location>
</feature>
<sequence length="244" mass="27715">MKKYIICENLKLKGNFIKKMIFITPLLTAVMAFLFGGALNMQNMIFYWWYTFFLPGIMAVSAALMNKNEKKASNYHGVYLLPINLKKVWISKNIVLAIYLFLTEIIVFLMILLPKGLGFKGLKFSTGQIILGCILIWLGTLPQIPILLHVGKKLGFAVMVFINVVLNFVIPPFFADKSIWYLFPHCYSGKLMKEVIGLNINGLCITPNINKGINTMIITFIIILILVAISLYFTAKDFSKQEVK</sequence>
<dbReference type="CDD" id="cd21807">
    <property type="entry name" value="ABC-2_lan_permease_MutE_EpiE-like"/>
    <property type="match status" value="1"/>
</dbReference>
<evidence type="ECO:0000256" key="1">
    <source>
        <dbReference type="SAM" id="Phobius"/>
    </source>
</evidence>
<reference evidence="2 3" key="1">
    <citation type="submission" date="2019-04" db="EMBL/GenBank/DDBJ databases">
        <title>Genome sequencing of Clostridium botulinum Groups I-IV and Clostridium butyricum.</title>
        <authorList>
            <person name="Brunt J."/>
            <person name="Van Vliet A.H.M."/>
            <person name="Stringer S.C."/>
            <person name="Carter A.T."/>
            <person name="Peck M.W."/>
        </authorList>
    </citation>
    <scope>NUCLEOTIDE SEQUENCE [LARGE SCALE GENOMIC DNA]</scope>
    <source>
        <strain evidence="2 3">IFR 18/094</strain>
    </source>
</reference>